<dbReference type="FunFam" id="3.30.70.270:FF:000001">
    <property type="entry name" value="Diguanylate cyclase domain protein"/>
    <property type="match status" value="1"/>
</dbReference>
<dbReference type="SMART" id="SM00267">
    <property type="entry name" value="GGDEF"/>
    <property type="match status" value="1"/>
</dbReference>
<feature type="transmembrane region" description="Helical" evidence="2">
    <location>
        <begin position="308"/>
        <end position="327"/>
    </location>
</feature>
<dbReference type="Gene3D" id="3.30.70.270">
    <property type="match status" value="1"/>
</dbReference>
<feature type="transmembrane region" description="Helical" evidence="2">
    <location>
        <begin position="365"/>
        <end position="385"/>
    </location>
</feature>
<dbReference type="eggNOG" id="COG3706">
    <property type="taxonomic scope" value="Bacteria"/>
</dbReference>
<dbReference type="PANTHER" id="PTHR45138:SF9">
    <property type="entry name" value="DIGUANYLATE CYCLASE DGCM-RELATED"/>
    <property type="match status" value="1"/>
</dbReference>
<keyword evidence="1" id="KW-0175">Coiled coil</keyword>
<keyword evidence="2" id="KW-1133">Transmembrane helix</keyword>
<sequence length="616" mass="70031">MSMKKISLAACFAAIIFLIITTVCIRGMSDGNKPVVKNGQADLSSWDFDEKGGVRLSGEWEFYWEKLLYSDDFKIKPSHTRVSYIDVPSIWNGHVVNGKNVGGEGFATYIASIKLPEGMETVYLKAYDMSSAYRIYADGTLIGKNGDVSADRDMAHPEFNPQIVKFNRENEWVEIIVQVSNYSHYKGGFWESIIIGNEKSVEAMNGKSLMANFFVMGFIVSMAIYHMVIASLIRKEKAFLFFSVFCILMSIRIFITGERCIVDLFENTNWETLQKIEYLSFYMMLPVFIRFIDYLFECKFSRAFLKTVYAFSFIFSIIVLVFPAKAYTRTLSAYHVLIIISGIYVIRAIVSAVRDNINGAQEFSVGFFGFFAAVLVEIVSVQKVLGYQGTLFWGMIFFILMISIAISKQFSAAVIDTEKLALEKEKMVEKVNELNEKLKRRNSDLVNRVTRDGLSGLYNHRHIHEKLAEKAIKANMYGSCLSIGMFDIDRFKDVNDNYGHQFGDKVIVEVARILSENTRNSDAVGRYGGEEFIVIFDGADENVSFEVSERLRIEVEKQIVKNLGVRVTISGGVTELENEECPTNAIRRADELLYRAKRNGRNRIERSMTSKPAQIP</sequence>
<dbReference type="EC" id="2.7.7.65" evidence="4"/>
<dbReference type="NCBIfam" id="TIGR00254">
    <property type="entry name" value="GGDEF"/>
    <property type="match status" value="1"/>
</dbReference>
<gene>
    <name evidence="4" type="primary">dosC</name>
    <name evidence="4" type="ORF">CLIT_2c03360</name>
</gene>
<name>A0A069RKS4_PEPLI</name>
<dbReference type="AlphaFoldDB" id="A0A069RKS4"/>
<feature type="transmembrane region" description="Helical" evidence="2">
    <location>
        <begin position="239"/>
        <end position="256"/>
    </location>
</feature>
<evidence type="ECO:0000259" key="3">
    <source>
        <dbReference type="PROSITE" id="PS50887"/>
    </source>
</evidence>
<evidence type="ECO:0000256" key="1">
    <source>
        <dbReference type="SAM" id="Coils"/>
    </source>
</evidence>
<feature type="transmembrane region" description="Helical" evidence="2">
    <location>
        <begin position="391"/>
        <end position="415"/>
    </location>
</feature>
<dbReference type="GO" id="GO:0052621">
    <property type="term" value="F:diguanylate cyclase activity"/>
    <property type="evidence" value="ECO:0007669"/>
    <property type="project" value="UniProtKB-EC"/>
</dbReference>
<dbReference type="Pfam" id="PF07695">
    <property type="entry name" value="7TMR-DISM_7TM"/>
    <property type="match status" value="1"/>
</dbReference>
<dbReference type="PANTHER" id="PTHR45138">
    <property type="entry name" value="REGULATORY COMPONENTS OF SENSORY TRANSDUCTION SYSTEM"/>
    <property type="match status" value="1"/>
</dbReference>
<evidence type="ECO:0000256" key="2">
    <source>
        <dbReference type="SAM" id="Phobius"/>
    </source>
</evidence>
<dbReference type="InterPro" id="IPR000160">
    <property type="entry name" value="GGDEF_dom"/>
</dbReference>
<dbReference type="InterPro" id="IPR011623">
    <property type="entry name" value="7TMR_DISM_rcpt_extracell_dom1"/>
</dbReference>
<comment type="caution">
    <text evidence="4">The sequence shown here is derived from an EMBL/GenBank/DDBJ whole genome shotgun (WGS) entry which is preliminary data.</text>
</comment>
<dbReference type="Pfam" id="PF00990">
    <property type="entry name" value="GGDEF"/>
    <property type="match status" value="1"/>
</dbReference>
<feature type="domain" description="GGDEF" evidence="3">
    <location>
        <begin position="479"/>
        <end position="609"/>
    </location>
</feature>
<evidence type="ECO:0000313" key="5">
    <source>
        <dbReference type="Proteomes" id="UP000027946"/>
    </source>
</evidence>
<keyword evidence="2" id="KW-0812">Transmembrane</keyword>
<feature type="transmembrane region" description="Helical" evidence="2">
    <location>
        <begin position="276"/>
        <end position="296"/>
    </location>
</feature>
<keyword evidence="2" id="KW-0472">Membrane</keyword>
<keyword evidence="4" id="KW-0548">Nucleotidyltransferase</keyword>
<evidence type="ECO:0000313" key="4">
    <source>
        <dbReference type="EMBL" id="KDR96730.1"/>
    </source>
</evidence>
<organism evidence="4 5">
    <name type="scientific">Peptoclostridium litorale DSM 5388</name>
    <dbReference type="NCBI Taxonomy" id="1121324"/>
    <lineage>
        <taxon>Bacteria</taxon>
        <taxon>Bacillati</taxon>
        <taxon>Bacillota</taxon>
        <taxon>Clostridia</taxon>
        <taxon>Peptostreptococcales</taxon>
        <taxon>Peptoclostridiaceae</taxon>
        <taxon>Peptoclostridium</taxon>
    </lineage>
</organism>
<dbReference type="PROSITE" id="PS50887">
    <property type="entry name" value="GGDEF"/>
    <property type="match status" value="1"/>
</dbReference>
<protein>
    <submittedName>
        <fullName evidence="4">Diguanylate cyclase DosC</fullName>
        <ecNumber evidence="4">2.7.7.65</ecNumber>
    </submittedName>
</protein>
<dbReference type="STRING" id="1121324.CLIT_2c03360"/>
<dbReference type="InterPro" id="IPR043128">
    <property type="entry name" value="Rev_trsase/Diguanyl_cyclase"/>
</dbReference>
<keyword evidence="4" id="KW-0808">Transferase</keyword>
<proteinExistence type="predicted"/>
<reference evidence="4 5" key="1">
    <citation type="submission" date="2014-03" db="EMBL/GenBank/DDBJ databases">
        <title>Genome sequence of Clostridium litorale W6, DSM 5388.</title>
        <authorList>
            <person name="Poehlein A."/>
            <person name="Jagirdar A."/>
            <person name="Khonsari B."/>
            <person name="Chibani C.M."/>
            <person name="Gutierrez Gutierrez D.A."/>
            <person name="Davydova E."/>
            <person name="Alghaithi H.S."/>
            <person name="Nair K.P."/>
            <person name="Dhamotharan K."/>
            <person name="Chandran L."/>
            <person name="G W."/>
            <person name="Daniel R."/>
        </authorList>
    </citation>
    <scope>NUCLEOTIDE SEQUENCE [LARGE SCALE GENOMIC DNA]</scope>
    <source>
        <strain evidence="4 5">W6</strain>
    </source>
</reference>
<dbReference type="SUPFAM" id="SSF55073">
    <property type="entry name" value="Nucleotide cyclase"/>
    <property type="match status" value="1"/>
</dbReference>
<feature type="transmembrane region" description="Helical" evidence="2">
    <location>
        <begin position="333"/>
        <end position="353"/>
    </location>
</feature>
<dbReference type="CDD" id="cd01949">
    <property type="entry name" value="GGDEF"/>
    <property type="match status" value="1"/>
</dbReference>
<accession>A0A069RKS4</accession>
<keyword evidence="5" id="KW-1185">Reference proteome</keyword>
<feature type="coiled-coil region" evidence="1">
    <location>
        <begin position="417"/>
        <end position="448"/>
    </location>
</feature>
<dbReference type="EMBL" id="JJMM01000002">
    <property type="protein sequence ID" value="KDR96730.1"/>
    <property type="molecule type" value="Genomic_DNA"/>
</dbReference>
<dbReference type="Gene3D" id="2.60.120.260">
    <property type="entry name" value="Galactose-binding domain-like"/>
    <property type="match status" value="1"/>
</dbReference>
<feature type="transmembrane region" description="Helical" evidence="2">
    <location>
        <begin position="209"/>
        <end position="232"/>
    </location>
</feature>
<dbReference type="Proteomes" id="UP000027946">
    <property type="component" value="Unassembled WGS sequence"/>
</dbReference>
<dbReference type="InterPro" id="IPR050469">
    <property type="entry name" value="Diguanylate_Cyclase"/>
</dbReference>
<dbReference type="InterPro" id="IPR029787">
    <property type="entry name" value="Nucleotide_cyclase"/>
</dbReference>